<feature type="transmembrane region" description="Helical" evidence="6">
    <location>
        <begin position="104"/>
        <end position="121"/>
    </location>
</feature>
<dbReference type="InterPro" id="IPR006976">
    <property type="entry name" value="VanZ-like"/>
</dbReference>
<dbReference type="EMBL" id="BAAANN010000010">
    <property type="protein sequence ID" value="GAA1957780.1"/>
    <property type="molecule type" value="Genomic_DNA"/>
</dbReference>
<evidence type="ECO:0000259" key="7">
    <source>
        <dbReference type="Pfam" id="PF04892"/>
    </source>
</evidence>
<feature type="domain" description="RDD" evidence="8">
    <location>
        <begin position="204"/>
        <end position="329"/>
    </location>
</feature>
<feature type="transmembrane region" description="Helical" evidence="6">
    <location>
        <begin position="133"/>
        <end position="156"/>
    </location>
</feature>
<feature type="domain" description="VanZ-like" evidence="7">
    <location>
        <begin position="49"/>
        <end position="185"/>
    </location>
</feature>
<sequence length="380" mass="41413">MIDRETPAIIAFLGGGVLALLLAVPYIAWSYRRRGEFGLGHMVLALGCLVYALALWTYTLLPVPDTTPEWCARHATEPQLRPFQFLADIGKEADGARSLLDNSALQQVVLNIALFVPLGMFGRHLFRGKPLVVVAAGFAMSLFIECTQLTGVWGLFGCSYRLFDVDDLLVNTTGAVVGVVMAPILRLVPGQRVRLAPTEPRPVTMRRRLLGSFLDLLFVTLFAGVLMAVRVLVTLIDHPEVHADPDLDWLLGYAIPIATLLLFVPLAGRGATMGQRIVMLAPVGPDGGPPSSWRLLLRFAGGTGGYFTLVMCGWNYAAALLIFASFVLMWRPRDHRGLSGLVSGLRVIDARARRSPADESADAPEEDAPEEDAREGLVRD</sequence>
<dbReference type="PANTHER" id="PTHR36834:SF1">
    <property type="entry name" value="INTEGRAL MEMBRANE PROTEIN"/>
    <property type="match status" value="1"/>
</dbReference>
<evidence type="ECO:0000256" key="5">
    <source>
        <dbReference type="SAM" id="MobiDB-lite"/>
    </source>
</evidence>
<dbReference type="PANTHER" id="PTHR36834">
    <property type="entry name" value="MEMBRANE PROTEIN-RELATED"/>
    <property type="match status" value="1"/>
</dbReference>
<feature type="transmembrane region" description="Helical" evidence="6">
    <location>
        <begin position="6"/>
        <end position="27"/>
    </location>
</feature>
<dbReference type="Pfam" id="PF04892">
    <property type="entry name" value="VanZ"/>
    <property type="match status" value="1"/>
</dbReference>
<accession>A0ABN2QTF6</accession>
<proteinExistence type="predicted"/>
<keyword evidence="2 6" id="KW-0812">Transmembrane</keyword>
<dbReference type="Pfam" id="PF06271">
    <property type="entry name" value="RDD"/>
    <property type="match status" value="1"/>
</dbReference>
<evidence type="ECO:0000256" key="6">
    <source>
        <dbReference type="SAM" id="Phobius"/>
    </source>
</evidence>
<keyword evidence="3 6" id="KW-1133">Transmembrane helix</keyword>
<feature type="transmembrane region" description="Helical" evidence="6">
    <location>
        <begin position="168"/>
        <end position="188"/>
    </location>
</feature>
<feature type="transmembrane region" description="Helical" evidence="6">
    <location>
        <begin position="249"/>
        <end position="267"/>
    </location>
</feature>
<feature type="region of interest" description="Disordered" evidence="5">
    <location>
        <begin position="352"/>
        <end position="380"/>
    </location>
</feature>
<keyword evidence="4 6" id="KW-0472">Membrane</keyword>
<evidence type="ECO:0000256" key="2">
    <source>
        <dbReference type="ARBA" id="ARBA00022692"/>
    </source>
</evidence>
<reference evidence="9 10" key="1">
    <citation type="journal article" date="2019" name="Int. J. Syst. Evol. Microbiol.">
        <title>The Global Catalogue of Microorganisms (GCM) 10K type strain sequencing project: providing services to taxonomists for standard genome sequencing and annotation.</title>
        <authorList>
            <consortium name="The Broad Institute Genomics Platform"/>
            <consortium name="The Broad Institute Genome Sequencing Center for Infectious Disease"/>
            <person name="Wu L."/>
            <person name="Ma J."/>
        </authorList>
    </citation>
    <scope>NUCLEOTIDE SEQUENCE [LARGE SCALE GENOMIC DNA]</scope>
    <source>
        <strain evidence="9 10">JCM 14545</strain>
    </source>
</reference>
<feature type="transmembrane region" description="Helical" evidence="6">
    <location>
        <begin position="306"/>
        <end position="330"/>
    </location>
</feature>
<evidence type="ECO:0000259" key="8">
    <source>
        <dbReference type="Pfam" id="PF06271"/>
    </source>
</evidence>
<evidence type="ECO:0000256" key="4">
    <source>
        <dbReference type="ARBA" id="ARBA00023136"/>
    </source>
</evidence>
<gene>
    <name evidence="9" type="ORF">GCM10009754_29970</name>
</gene>
<dbReference type="RefSeq" id="WP_344418007.1">
    <property type="nucleotide sequence ID" value="NZ_BAAANN010000010.1"/>
</dbReference>
<evidence type="ECO:0000256" key="1">
    <source>
        <dbReference type="ARBA" id="ARBA00004141"/>
    </source>
</evidence>
<evidence type="ECO:0000256" key="3">
    <source>
        <dbReference type="ARBA" id="ARBA00022989"/>
    </source>
</evidence>
<feature type="transmembrane region" description="Helical" evidence="6">
    <location>
        <begin position="39"/>
        <end position="58"/>
    </location>
</feature>
<comment type="subcellular location">
    <subcellularLocation>
        <location evidence="1">Membrane</location>
        <topology evidence="1">Multi-pass membrane protein</topology>
    </subcellularLocation>
</comment>
<dbReference type="InterPro" id="IPR010432">
    <property type="entry name" value="RDD"/>
</dbReference>
<comment type="caution">
    <text evidence="9">The sequence shown here is derived from an EMBL/GenBank/DDBJ whole genome shotgun (WGS) entry which is preliminary data.</text>
</comment>
<feature type="transmembrane region" description="Helical" evidence="6">
    <location>
        <begin position="209"/>
        <end position="229"/>
    </location>
</feature>
<dbReference type="InterPro" id="IPR053150">
    <property type="entry name" value="Teicoplanin_resist-assoc"/>
</dbReference>
<evidence type="ECO:0000313" key="9">
    <source>
        <dbReference type="EMBL" id="GAA1957780.1"/>
    </source>
</evidence>
<keyword evidence="10" id="KW-1185">Reference proteome</keyword>
<feature type="compositionally biased region" description="Acidic residues" evidence="5">
    <location>
        <begin position="359"/>
        <end position="373"/>
    </location>
</feature>
<evidence type="ECO:0000313" key="10">
    <source>
        <dbReference type="Proteomes" id="UP001501116"/>
    </source>
</evidence>
<organism evidence="9 10">
    <name type="scientific">Amycolatopsis minnesotensis</name>
    <dbReference type="NCBI Taxonomy" id="337894"/>
    <lineage>
        <taxon>Bacteria</taxon>
        <taxon>Bacillati</taxon>
        <taxon>Actinomycetota</taxon>
        <taxon>Actinomycetes</taxon>
        <taxon>Pseudonocardiales</taxon>
        <taxon>Pseudonocardiaceae</taxon>
        <taxon>Amycolatopsis</taxon>
    </lineage>
</organism>
<protein>
    <submittedName>
        <fullName evidence="9">VanZ family protein</fullName>
    </submittedName>
</protein>
<name>A0ABN2QTF6_9PSEU</name>
<dbReference type="Proteomes" id="UP001501116">
    <property type="component" value="Unassembled WGS sequence"/>
</dbReference>